<comment type="similarity">
    <text evidence="1">Belongs to the protein phosphatase inhibitor 2 family.</text>
</comment>
<feature type="non-terminal residue" evidence="4">
    <location>
        <position position="257"/>
    </location>
</feature>
<evidence type="ECO:0000256" key="2">
    <source>
        <dbReference type="ARBA" id="ARBA00023272"/>
    </source>
</evidence>
<dbReference type="Pfam" id="PF04979">
    <property type="entry name" value="IPP-2"/>
    <property type="match status" value="2"/>
</dbReference>
<dbReference type="PANTHER" id="PTHR12398">
    <property type="entry name" value="PROTEIN PHOSPHATASE INHIBITOR"/>
    <property type="match status" value="1"/>
</dbReference>
<dbReference type="PANTHER" id="PTHR12398:SF20">
    <property type="entry name" value="PROTEIN PHOSPHATASE 1 REGULATORY INHIBITOR SUBUNIT 2"/>
    <property type="match status" value="1"/>
</dbReference>
<reference evidence="4" key="1">
    <citation type="journal article" date="2021" name="Cell">
        <title>Tracing the genetic footprints of vertebrate landing in non-teleost ray-finned fishes.</title>
        <authorList>
            <person name="Bi X."/>
            <person name="Wang K."/>
            <person name="Yang L."/>
            <person name="Pan H."/>
            <person name="Jiang H."/>
            <person name="Wei Q."/>
            <person name="Fang M."/>
            <person name="Yu H."/>
            <person name="Zhu C."/>
            <person name="Cai Y."/>
            <person name="He Y."/>
            <person name="Gan X."/>
            <person name="Zeng H."/>
            <person name="Yu D."/>
            <person name="Zhu Y."/>
            <person name="Jiang H."/>
            <person name="Qiu Q."/>
            <person name="Yang H."/>
            <person name="Zhang Y.E."/>
            <person name="Wang W."/>
            <person name="Zhu M."/>
            <person name="He S."/>
            <person name="Zhang G."/>
        </authorList>
    </citation>
    <scope>NUCLEOTIDE SEQUENCE</scope>
    <source>
        <strain evidence="4">Pddl_001</strain>
    </source>
</reference>
<organism evidence="4 5">
    <name type="scientific">Polyodon spathula</name>
    <name type="common">North American paddlefish</name>
    <name type="synonym">Squalus spathula</name>
    <dbReference type="NCBI Taxonomy" id="7913"/>
    <lineage>
        <taxon>Eukaryota</taxon>
        <taxon>Metazoa</taxon>
        <taxon>Chordata</taxon>
        <taxon>Craniata</taxon>
        <taxon>Vertebrata</taxon>
        <taxon>Euteleostomi</taxon>
        <taxon>Actinopterygii</taxon>
        <taxon>Chondrostei</taxon>
        <taxon>Acipenseriformes</taxon>
        <taxon>Polyodontidae</taxon>
        <taxon>Polyodon</taxon>
    </lineage>
</organism>
<feature type="region of interest" description="Disordered" evidence="3">
    <location>
        <begin position="201"/>
        <end position="257"/>
    </location>
</feature>
<accession>A0ABS2Y7D8</accession>
<feature type="non-terminal residue" evidence="4">
    <location>
        <position position="1"/>
    </location>
</feature>
<evidence type="ECO:0000256" key="3">
    <source>
        <dbReference type="SAM" id="MobiDB-lite"/>
    </source>
</evidence>
<proteinExistence type="inferred from homology"/>
<dbReference type="EMBL" id="JAAWVQ010114765">
    <property type="protein sequence ID" value="MBN3282109.1"/>
    <property type="molecule type" value="Genomic_DNA"/>
</dbReference>
<dbReference type="Gene3D" id="6.10.250.1050">
    <property type="match status" value="1"/>
</dbReference>
<dbReference type="InterPro" id="IPR007062">
    <property type="entry name" value="PPI-2"/>
</dbReference>
<dbReference type="Proteomes" id="UP001166093">
    <property type="component" value="Unassembled WGS sequence"/>
</dbReference>
<name>A0ABS2Y7D8_POLSP</name>
<evidence type="ECO:0000313" key="4">
    <source>
        <dbReference type="EMBL" id="MBN3282109.1"/>
    </source>
</evidence>
<comment type="caution">
    <text evidence="4">The sequence shown here is derived from an EMBL/GenBank/DDBJ whole genome shotgun (WGS) entry which is preliminary data.</text>
</comment>
<keyword evidence="5" id="KW-1185">Reference proteome</keyword>
<sequence>MQVGGTGRPPRFTVVWQFSATIKGKSQRWDEMNILTTHHPTGKDYGFMKIDELQTPYCRQPVENGYTMNRIPITAPLWIPVEVSLSLAEGNTEPLCTLELGFRRRGFRTLCGTPGETWGFDTANLKLGILDPGFKLLFQRKWLCVPSALHLLWLSSCSGNDGGLEEAASSTSGSQGRFSPKLLAKRLMALVGSPRILQEQTEEDIEEEGGALSHDPEQQSFELQRRKHYDEGQHVTREVSEEEGRGGAGRDEGEDDE</sequence>
<feature type="compositionally biased region" description="Basic and acidic residues" evidence="3">
    <location>
        <begin position="228"/>
        <end position="251"/>
    </location>
</feature>
<evidence type="ECO:0000313" key="5">
    <source>
        <dbReference type="Proteomes" id="UP001166093"/>
    </source>
</evidence>
<evidence type="ECO:0000256" key="1">
    <source>
        <dbReference type="ARBA" id="ARBA00005472"/>
    </source>
</evidence>
<protein>
    <submittedName>
        <fullName evidence="4">IPP2 inhibitor</fullName>
    </submittedName>
</protein>
<keyword evidence="2" id="KW-0650">Protein phosphatase inhibitor</keyword>
<gene>
    <name evidence="4" type="primary">Ppp1r2_1</name>
    <name evidence="4" type="ORF">GTO93_0015837</name>
</gene>